<keyword evidence="5" id="KW-0812">Transmembrane</keyword>
<evidence type="ECO:0000256" key="1">
    <source>
        <dbReference type="ARBA" id="ARBA00007366"/>
    </source>
</evidence>
<feature type="repeat" description="HEAT" evidence="3">
    <location>
        <begin position="2034"/>
        <end position="2071"/>
    </location>
</feature>
<dbReference type="Pfam" id="PF24984">
    <property type="entry name" value="HEAT_EF3_GNC1"/>
    <property type="match status" value="1"/>
</dbReference>
<dbReference type="PROSITE" id="PS50077">
    <property type="entry name" value="HEAT_REPEAT"/>
    <property type="match status" value="3"/>
</dbReference>
<evidence type="ECO:0000259" key="6">
    <source>
        <dbReference type="SMART" id="SM01349"/>
    </source>
</evidence>
<dbReference type="GO" id="GO:0034198">
    <property type="term" value="P:cellular response to amino acid starvation"/>
    <property type="evidence" value="ECO:0007669"/>
    <property type="project" value="TreeGrafter"/>
</dbReference>
<feature type="repeat" description="HEAT" evidence="3">
    <location>
        <begin position="1992"/>
        <end position="2030"/>
    </location>
</feature>
<dbReference type="InterPro" id="IPR016024">
    <property type="entry name" value="ARM-type_fold"/>
</dbReference>
<dbReference type="EMBL" id="QNGE01001722">
    <property type="protein sequence ID" value="KAA3676968.1"/>
    <property type="molecule type" value="Genomic_DNA"/>
</dbReference>
<keyword evidence="5" id="KW-1133">Transmembrane helix</keyword>
<dbReference type="InterPro" id="IPR034085">
    <property type="entry name" value="TOG"/>
</dbReference>
<feature type="transmembrane region" description="Helical" evidence="5">
    <location>
        <begin position="164"/>
        <end position="188"/>
    </location>
</feature>
<evidence type="ECO:0000256" key="5">
    <source>
        <dbReference type="SAM" id="Phobius"/>
    </source>
</evidence>
<protein>
    <recommendedName>
        <fullName evidence="6">TOG domain-containing protein</fullName>
    </recommendedName>
</protein>
<dbReference type="Pfam" id="PF25801">
    <property type="entry name" value="HEAT_GCN1_C_2"/>
    <property type="match status" value="1"/>
</dbReference>
<accession>A0A5J4NPJ6</accession>
<evidence type="ECO:0000256" key="2">
    <source>
        <dbReference type="ARBA" id="ARBA00022737"/>
    </source>
</evidence>
<evidence type="ECO:0000256" key="4">
    <source>
        <dbReference type="SAM" id="MobiDB-lite"/>
    </source>
</evidence>
<feature type="region of interest" description="Disordered" evidence="4">
    <location>
        <begin position="2580"/>
        <end position="2643"/>
    </location>
</feature>
<dbReference type="SMART" id="SM01349">
    <property type="entry name" value="TOG"/>
    <property type="match status" value="1"/>
</dbReference>
<dbReference type="PANTHER" id="PTHR23346">
    <property type="entry name" value="TRANSLATIONAL ACTIVATOR GCN1-RELATED"/>
    <property type="match status" value="1"/>
</dbReference>
<comment type="similarity">
    <text evidence="1">Belongs to the GCN1 family.</text>
</comment>
<feature type="compositionally biased region" description="Basic residues" evidence="4">
    <location>
        <begin position="1368"/>
        <end position="1379"/>
    </location>
</feature>
<dbReference type="Pfam" id="PF24987">
    <property type="entry name" value="HEAT_EF3_N"/>
    <property type="match status" value="1"/>
</dbReference>
<evidence type="ECO:0000313" key="7">
    <source>
        <dbReference type="EMBL" id="KAA3676968.1"/>
    </source>
</evidence>
<dbReference type="PANTHER" id="PTHR23346:SF7">
    <property type="entry name" value="STALLED RIBOSOME SENSOR GCN1"/>
    <property type="match status" value="1"/>
</dbReference>
<dbReference type="Gene3D" id="1.25.10.10">
    <property type="entry name" value="Leucine-rich Repeat Variant"/>
    <property type="match status" value="4"/>
</dbReference>
<feature type="repeat" description="HEAT" evidence="3">
    <location>
        <begin position="2155"/>
        <end position="2191"/>
    </location>
</feature>
<dbReference type="Pfam" id="PF23271">
    <property type="entry name" value="HEAT_GCN1"/>
    <property type="match status" value="2"/>
</dbReference>
<feature type="domain" description="TOG" evidence="6">
    <location>
        <begin position="1739"/>
        <end position="1975"/>
    </location>
</feature>
<keyword evidence="2" id="KW-0677">Repeat</keyword>
<proteinExistence type="inferred from homology"/>
<organism evidence="7 8">
    <name type="scientific">Paragonimus westermani</name>
    <dbReference type="NCBI Taxonomy" id="34504"/>
    <lineage>
        <taxon>Eukaryota</taxon>
        <taxon>Metazoa</taxon>
        <taxon>Spiralia</taxon>
        <taxon>Lophotrochozoa</taxon>
        <taxon>Platyhelminthes</taxon>
        <taxon>Trematoda</taxon>
        <taxon>Digenea</taxon>
        <taxon>Plagiorchiida</taxon>
        <taxon>Troglotremata</taxon>
        <taxon>Troglotrematidae</taxon>
        <taxon>Paragonimus</taxon>
    </lineage>
</organism>
<dbReference type="GO" id="GO:0006417">
    <property type="term" value="P:regulation of translation"/>
    <property type="evidence" value="ECO:0007669"/>
    <property type="project" value="TreeGrafter"/>
</dbReference>
<dbReference type="Proteomes" id="UP000324629">
    <property type="component" value="Unassembled WGS sequence"/>
</dbReference>
<reference evidence="7 8" key="1">
    <citation type="journal article" date="2019" name="Gigascience">
        <title>Whole-genome sequence of the oriental lung fluke Paragonimus westermani.</title>
        <authorList>
            <person name="Oey H."/>
            <person name="Zakrzewski M."/>
            <person name="Narain K."/>
            <person name="Devi K.R."/>
            <person name="Agatsuma T."/>
            <person name="Nawaratna S."/>
            <person name="Gobert G.N."/>
            <person name="Jones M.K."/>
            <person name="Ragan M.A."/>
            <person name="McManus D.P."/>
            <person name="Krause L."/>
        </authorList>
    </citation>
    <scope>NUCLEOTIDE SEQUENCE [LARGE SCALE GENOMIC DNA]</scope>
    <source>
        <strain evidence="7 8">IND2009</strain>
    </source>
</reference>
<name>A0A5J4NPJ6_9TREM</name>
<keyword evidence="8" id="KW-1185">Reference proteome</keyword>
<dbReference type="InterPro" id="IPR021133">
    <property type="entry name" value="HEAT_type_2"/>
</dbReference>
<dbReference type="GO" id="GO:0005829">
    <property type="term" value="C:cytosol"/>
    <property type="evidence" value="ECO:0007669"/>
    <property type="project" value="TreeGrafter"/>
</dbReference>
<sequence>MCDVLDLLHRLEYASDVKVNFCPTEITDAHLPGNSTVNILTTVGLLATHCTPKQLKIVRAVLQHVARSDPTTVLQNYNLALSRPSSMINDQDINAFGNVIIPFALVSELVRSMTEAASSDDLVGTCCTIQLMAKLHLWFHLVFKSFISGNENRRKFVRQECIKIWNQVQIFLLITVSFATYTAIQLLFVNNFLKALFGNKPHIPPLVLPLCTGVVKHLVDPEMFKVVVMPALHRAILRSAEANMVGAAAVLRSVSFDLDFCADELVQPMVTHLCALSDSIRRSTVNLLCAIISRCSELDAITTTLKCIYAQITGPEGKKAGKDARLTGLTCLGELCNHGAKRTTVSDAVGKTAVGLLVEFMEQEIVHLCESAFSQRRENVCTKVFDTKTAPAVRCAYLACLDSAFTNVDIQDRLSPAVHASLLTIVERAVGQPNHSPVVSEAVCASLIWLRYFLAKANRPLCHETIKSTAIWTLLLGTSTTTNRRPWFSERFLQTAPDYVLRKLANLMELVLRELNLLIPDEVLSCVYRNLVLLAIHPHYGSVRKPASECIMSLIRKAPESDRWTFANRLLCDLSLCLAEGEEDSRFNKPIAETTGVGINKTVHKPITNTVETVGPRVWNEVAPEHPDTNLPATIAERRRCRTVGSYAAKLVADLVRITSFCSDYCVNNERAAKKTPKDSSNVRKDLPVEYWRNVIGLYLASLLPASHTIVITGIPTLWERLRRYIGLPKLADDPDWINFVGEDYLSSKWSELASYFANLSCLDQSHTVALRRLVSWSPLKFGQALFSLVFSRLLDRKFVHASERDVHIMLTPASQLYNQDLLESLPKYQKSDTNVKRESKLYSYDVQLDIMTAKKQREEMLKKSILPNERSLLDVLAEQLTDKQLESVRAELAKEAETRQRMFQADMEARHLTNLVTTALQTCALKSVCLSVESASMVRELFNVICAPLSDLLVRLISSPLVAPYVLRTCVNGVTLAMLLCVNSSNGIDLEDCQRFAPLIGWWSVRILGPARLLHQSDVAVLTPSFCSSGKRLSLAQRYVLEQVVDDATSLTAGWSEESIVNQTGRVLGFLTEKRNKNTTLVYAFLCPTFEFLLLASGWAQPLLEELPSLPFPSLLSEVQEIKQTGTYNIISPVVRKKWDWVTSQYVKDLLTDWLYQFQSSVPGPDSFVSVAHREVVLHVLPFQHVFRLMRQVVDGMLGDSNPYSVGLDQQLMSDQDNDAEPQFLVNEESEDRSSASKALAQTALDVMRSAANLLAYELSGENISDTLFCELANGVLRSLLMGIVSETSQAREICLTCILVLIQKVPSFVEKVLKAQPEPSFIDIGNVDAGHVNVGRTPDLTGEADDALDLETMTEASTKNVTENKPKKKLKKSQRHKQKQAQMVADLLKEQGDGDVLSIPYETPAFWPNLPLWPTLQVRIWIARSDFSPEVAVLAERLWFLFGFDVACEQPVIEEENQESSLVHLRDKPTTPLMRPMVLAQRLLLETTRPVASVQKATADAFALCLMGRSADELAVALGQLVHLYRVMLHRDPPVKDSVGRILVPESADRWRERVGLAFALTRLSESPNLSVKTVRSLRTGLSAAKAEPMGVDRERPITTMTAVTHDPTSSDRDADRSNRADSWLLEMFRFLVPDGLNDRNPVVQSVMLQAGLNAVSIYGKAHLGQLLPILETFLNKAPNIAELDAVRQSVLILTGSLSQHLAADDPKVWNIFNRLITTLNFPSDVVQQAVEDCLSSLVTKLTEEQKTKTIARLMSTLLGSPVYAERHGAAHGIAGIASGLGIMSLKHYGIIEKLIPALEDTKSSKRREGALLAIERLCLALGRLFEPYIVRLISGLLTAFGDTSPSVREAASNTARAIMCKLSAHGVRLILPALLRAIDSEQSWRTKAQSVELLATMTHCAPKQLSACLPQIVPRLLEVLVTSQEQLKQAGLRALKQIGSVIRNPEVQALVPLLTSCLQDPLADKMPCLFALRDTCFVHVLDAPSLALIVPVIQRAFADRSTEARKTAAQIFGNLHSLARKEELQPYVANIMPPLKACLLDAIPEIRSVAAAALGALVRGMGESCFTEVLPWLITTMTSETSSVDRSGAAQGLAEVLGAMGIERLRSILPDLVRTAASGSKIPPHVRDGYLMLFIYLPAIFQDAFCEFIGPIIPTILKSLSDETEYLRETALRAAQQIVQMFAESSFELLLPELEQGVGDPNWRIRHSSVQLLGDLLYQLSGLSGKGTTKTQDEDDTFGTSAAHDRLKEFMGAERHDRVLARIHMVRSDPTLIVRQAAIHVWKVVVPNTSRTLREIMPVLIRLLLNTLGSSNREQQQVAARALGDVVRKLGERILPEVIPLLVHGLNSVEPDHRRGVCTGLMEIMRNCPREQLVNYIDTLIVPIRRTLCDKLPEIRRSGARTFELLYNTLGVRLLDSILPDLLAQLDDTEANPYVLDGIRQLLVVKGKAVMPYLVPKLIYPTVNVKVFAYLASVAGDALTRQLNRILPALLTTVSQLNGQPDEEEDLLHCASVLICIHDAGGIRYVFNTLLSGLVLGGTSSAPSVPNQVTPGTLNYRLACLRLLNAYLEVSYESADDSVEVTSAESTQKDAEPTNSENDDESDDDDYSSEDYSDDADESEDVETDSDMDNVVNDDEEEVPDVKGTVSKILREFYPVALRNVCRLLSSQNEATLIHCWKCLESLFKRWSPESVTTQINDLRQGIREAIFDFRKTTRTKSGEEFLPGFSDPNLPLTSLIKLYANCTLHGRADIKEPAAQALCECISHASGVALQGCVVKVIGPLIRLLGERQTSVVRMALVESLTSLIHKCPKSARPFVIQLQTTILKCLGDLHRPMRLLGGKGLASLVGITSKLDPLLIDLAQIPAHSVLTHWPNEPYPGMTRPESSVPSAGAATALTSTGIATYPETSFYALRLCLIGSFGKAGMPALKSVLNSLLPMMYIQDAGHSQQDIVDDDVDDEDEEDAAYFVGRTQKCVPLINADSIRLVASSCIGCVIASINAAVCSQSEEFRASVDLAMQPSRILEQRLFENAVNSAHTHWTFRQSQAAILLTTLKYAPDALINEKNLQSGLAERLERFITQTCAHEQSAVSQLGFRCVGVYVGHIVESSQLNYDLDPLIQLLTQGIKHELIDIRLLTTVVLSHIAWRWKLFDAQSSSSMRARHLSMFLSIVITGSRDKASTVRLGSESALAVLCRFGTPNSKESSSAVQVRFFNDQFNHQELRSKVCSEAVDSSNRSSLDALVQRLRKQSWLDIWSQGCPDMDSTSIAF</sequence>
<dbReference type="SUPFAM" id="SSF48371">
    <property type="entry name" value="ARM repeat"/>
    <property type="match status" value="3"/>
</dbReference>
<keyword evidence="5" id="KW-0472">Membrane</keyword>
<feature type="compositionally biased region" description="Acidic residues" evidence="4">
    <location>
        <begin position="2600"/>
        <end position="2642"/>
    </location>
</feature>
<gene>
    <name evidence="7" type="ORF">DEA37_0010222</name>
</gene>
<feature type="region of interest" description="Disordered" evidence="4">
    <location>
        <begin position="1357"/>
        <end position="1379"/>
    </location>
</feature>
<dbReference type="InterPro" id="IPR056810">
    <property type="entry name" value="GNC1-like_N"/>
</dbReference>
<evidence type="ECO:0000256" key="3">
    <source>
        <dbReference type="PROSITE-ProRule" id="PRU00103"/>
    </source>
</evidence>
<dbReference type="GO" id="GO:0019887">
    <property type="term" value="F:protein kinase regulator activity"/>
    <property type="evidence" value="ECO:0007669"/>
    <property type="project" value="TreeGrafter"/>
</dbReference>
<dbReference type="InterPro" id="IPR011989">
    <property type="entry name" value="ARM-like"/>
</dbReference>
<dbReference type="InterPro" id="IPR057546">
    <property type="entry name" value="HEAT_GCN1"/>
</dbReference>
<evidence type="ECO:0000313" key="8">
    <source>
        <dbReference type="Proteomes" id="UP000324629"/>
    </source>
</evidence>
<comment type="caution">
    <text evidence="7">The sequence shown here is derived from an EMBL/GenBank/DDBJ whole genome shotgun (WGS) entry which is preliminary data.</text>
</comment>
<dbReference type="Pfam" id="PF24993">
    <property type="entry name" value="GNC1_N"/>
    <property type="match status" value="1"/>
</dbReference>